<keyword evidence="3 5" id="KW-1133">Transmembrane helix</keyword>
<feature type="domain" description="Major facilitator superfamily (MFS) profile" evidence="6">
    <location>
        <begin position="35"/>
        <end position="419"/>
    </location>
</feature>
<evidence type="ECO:0000259" key="6">
    <source>
        <dbReference type="PROSITE" id="PS50850"/>
    </source>
</evidence>
<feature type="transmembrane region" description="Helical" evidence="5">
    <location>
        <begin position="305"/>
        <end position="324"/>
    </location>
</feature>
<sequence>MFNKQYTKRAEWIDWSKKDKVMEKVFGQSGSAKLTLLLCFAIAIFEGFDLQSMGVAAPRMRAEFMLDNAQMAWAFSAAILGTLPGAILGGRLADIVGRKKILILSILLFGIMSLLTAFAADYNLLLLIRFLTGLGMGGALPIMITMASEAVSDQYKGTAVSVMYSGIPFGGLLTSVVAMLLAGDSEWRHIFYIGGIAPILLIPLIIKYLPESSDYLKRKTQHQTAIPFFEVLFAKERRMSTIQIWISFFCTLVVLYFLLNWLPLLMGAQGLSKFEANYVQMGYNIGGIFGSILMGMMLDKLRMSFVIKLIYTGILLSLCCLSISPTVALLVLSAVGCGLFIVGGQSALYGLAAMYYPTEMRGTGVGSAVAIGRIGSFAGPLMAGFLLSLGQSSTIVIGASIPVILIAAISALLLVKKPKQPVHLVQSTSAQ</sequence>
<feature type="transmembrane region" description="Helical" evidence="5">
    <location>
        <begin position="126"/>
        <end position="147"/>
    </location>
</feature>
<feature type="transmembrane region" description="Helical" evidence="5">
    <location>
        <begin position="101"/>
        <end position="120"/>
    </location>
</feature>
<feature type="transmembrane region" description="Helical" evidence="5">
    <location>
        <begin position="72"/>
        <end position="89"/>
    </location>
</feature>
<dbReference type="Proteomes" id="UP000003085">
    <property type="component" value="Unassembled WGS sequence"/>
</dbReference>
<comment type="subcellular location">
    <subcellularLocation>
        <location evidence="1">Membrane</location>
        <topology evidence="1">Multi-pass membrane protein</topology>
    </subcellularLocation>
</comment>
<dbReference type="PANTHER" id="PTHR23508">
    <property type="entry name" value="CARBOXYLIC ACID TRANSPORTER PROTEIN HOMOLOG"/>
    <property type="match status" value="1"/>
</dbReference>
<dbReference type="CDD" id="cd17365">
    <property type="entry name" value="MFS_PcaK_like"/>
    <property type="match status" value="1"/>
</dbReference>
<dbReference type="GO" id="GO:0046943">
    <property type="term" value="F:carboxylic acid transmembrane transporter activity"/>
    <property type="evidence" value="ECO:0007669"/>
    <property type="project" value="TreeGrafter"/>
</dbReference>
<dbReference type="InterPro" id="IPR036259">
    <property type="entry name" value="MFS_trans_sf"/>
</dbReference>
<keyword evidence="2 5" id="KW-0812">Transmembrane</keyword>
<keyword evidence="4 5" id="KW-0472">Membrane</keyword>
<feature type="transmembrane region" description="Helical" evidence="5">
    <location>
        <begin position="242"/>
        <end position="261"/>
    </location>
</feature>
<dbReference type="NCBIfam" id="NF008586">
    <property type="entry name" value="PRK11551.1"/>
    <property type="match status" value="1"/>
</dbReference>
<feature type="transmembrane region" description="Helical" evidence="5">
    <location>
        <begin position="330"/>
        <end position="356"/>
    </location>
</feature>
<dbReference type="Pfam" id="PF07690">
    <property type="entry name" value="MFS_1"/>
    <property type="match status" value="1"/>
</dbReference>
<evidence type="ECO:0000256" key="4">
    <source>
        <dbReference type="ARBA" id="ARBA00023136"/>
    </source>
</evidence>
<dbReference type="PROSITE" id="PS00216">
    <property type="entry name" value="SUGAR_TRANSPORT_1"/>
    <property type="match status" value="1"/>
</dbReference>
<evidence type="ECO:0000256" key="2">
    <source>
        <dbReference type="ARBA" id="ARBA00022692"/>
    </source>
</evidence>
<organism evidence="7 8">
    <name type="scientific">Acinetobacter haemolyticus ATCC 19194</name>
    <dbReference type="NCBI Taxonomy" id="707232"/>
    <lineage>
        <taxon>Bacteria</taxon>
        <taxon>Pseudomonadati</taxon>
        <taxon>Pseudomonadota</taxon>
        <taxon>Gammaproteobacteria</taxon>
        <taxon>Moraxellales</taxon>
        <taxon>Moraxellaceae</taxon>
        <taxon>Acinetobacter</taxon>
    </lineage>
</organism>
<accession>D4XNP0</accession>
<feature type="transmembrane region" description="Helical" evidence="5">
    <location>
        <begin position="281"/>
        <end position="298"/>
    </location>
</feature>
<dbReference type="PANTHER" id="PTHR23508:SF10">
    <property type="entry name" value="CARBOXYLIC ACID TRANSPORTER PROTEIN HOMOLOG"/>
    <property type="match status" value="1"/>
</dbReference>
<dbReference type="SUPFAM" id="SSF103473">
    <property type="entry name" value="MFS general substrate transporter"/>
    <property type="match status" value="1"/>
</dbReference>
<comment type="caution">
    <text evidence="7">The sequence shown here is derived from an EMBL/GenBank/DDBJ whole genome shotgun (WGS) entry which is preliminary data.</text>
</comment>
<reference evidence="8" key="1">
    <citation type="submission" date="2010-03" db="EMBL/GenBank/DDBJ databases">
        <title>Complete sequence of Mobiluncus curtisii ATCC 43063.</title>
        <authorList>
            <person name="Muzny D."/>
            <person name="Qin X."/>
            <person name="Deng J."/>
            <person name="Jiang H."/>
            <person name="Liu Y."/>
            <person name="Qu J."/>
            <person name="Song X.-Z."/>
            <person name="Zhang L."/>
            <person name="Thornton R."/>
            <person name="Coyle M."/>
            <person name="Francisco L."/>
            <person name="Jackson L."/>
            <person name="Javaid M."/>
            <person name="Korchina V."/>
            <person name="Kovar C."/>
            <person name="Mata R."/>
            <person name="Mathew T."/>
            <person name="Ngo R."/>
            <person name="Nguyen L."/>
            <person name="Nguyen N."/>
            <person name="Okwuonu G."/>
            <person name="Ongeri F."/>
            <person name="Pham C."/>
            <person name="Simmons D."/>
            <person name="Wilczek-Boney K."/>
            <person name="Hale W."/>
            <person name="Jakkamsetti A."/>
            <person name="Pham P."/>
            <person name="Ruth R."/>
            <person name="San Lucas F."/>
            <person name="Warren J."/>
            <person name="Zhang J."/>
            <person name="Zhao Z."/>
            <person name="Zhou C."/>
            <person name="Zhu D."/>
            <person name="Lee S."/>
            <person name="Bess C."/>
            <person name="Blankenburg K."/>
            <person name="Forbes L."/>
            <person name="Fu Q."/>
            <person name="Gubbala S."/>
            <person name="Hirani K."/>
            <person name="Jayaseelan J.C."/>
            <person name="Lara F."/>
            <person name="Munidasa M."/>
            <person name="Palculict T."/>
            <person name="Patil S."/>
            <person name="Pu L.-L."/>
            <person name="Saada N."/>
            <person name="Tang L."/>
            <person name="Weissenberger G."/>
            <person name="Zhu Y."/>
            <person name="Hemphill L."/>
            <person name="Shang Y."/>
            <person name="Youmans B."/>
            <person name="Ayvaz T."/>
            <person name="Ross M."/>
            <person name="Santibanez J."/>
            <person name="Aqrawi P."/>
            <person name="Gross S."/>
            <person name="Joshi V."/>
            <person name="Fowler G."/>
            <person name="Nazareth L."/>
            <person name="Reid J."/>
            <person name="Worley K."/>
            <person name="Petrosino J."/>
            <person name="Highlander S."/>
            <person name="Gibbs R."/>
            <person name="Gibbs R."/>
        </authorList>
    </citation>
    <scope>NUCLEOTIDE SEQUENCE [LARGE SCALE GENOMIC DNA]</scope>
    <source>
        <strain evidence="8">ATCC 19194</strain>
    </source>
</reference>
<evidence type="ECO:0000256" key="3">
    <source>
        <dbReference type="ARBA" id="ARBA00022989"/>
    </source>
</evidence>
<gene>
    <name evidence="7" type="ORF">HMP0015_1332</name>
</gene>
<dbReference type="InterPro" id="IPR020846">
    <property type="entry name" value="MFS_dom"/>
</dbReference>
<evidence type="ECO:0000256" key="1">
    <source>
        <dbReference type="ARBA" id="ARBA00004141"/>
    </source>
</evidence>
<feature type="transmembrane region" description="Helical" evidence="5">
    <location>
        <begin position="189"/>
        <end position="209"/>
    </location>
</feature>
<dbReference type="GO" id="GO:0005886">
    <property type="term" value="C:plasma membrane"/>
    <property type="evidence" value="ECO:0007669"/>
    <property type="project" value="TreeGrafter"/>
</dbReference>
<name>D4XNP0_ACIHA</name>
<dbReference type="Gene3D" id="1.20.1250.20">
    <property type="entry name" value="MFS general substrate transporter like domains"/>
    <property type="match status" value="2"/>
</dbReference>
<dbReference type="InterPro" id="IPR005829">
    <property type="entry name" value="Sugar_transporter_CS"/>
</dbReference>
<evidence type="ECO:0000313" key="7">
    <source>
        <dbReference type="EMBL" id="EFF83189.1"/>
    </source>
</evidence>
<feature type="transmembrane region" description="Helical" evidence="5">
    <location>
        <begin position="368"/>
        <end position="389"/>
    </location>
</feature>
<evidence type="ECO:0000313" key="8">
    <source>
        <dbReference type="Proteomes" id="UP000003085"/>
    </source>
</evidence>
<dbReference type="EMBL" id="ADMT01000127">
    <property type="protein sequence ID" value="EFF83189.1"/>
    <property type="molecule type" value="Genomic_DNA"/>
</dbReference>
<dbReference type="AlphaFoldDB" id="D4XNP0"/>
<feature type="transmembrane region" description="Helical" evidence="5">
    <location>
        <begin position="395"/>
        <end position="415"/>
    </location>
</feature>
<evidence type="ECO:0000256" key="5">
    <source>
        <dbReference type="SAM" id="Phobius"/>
    </source>
</evidence>
<proteinExistence type="predicted"/>
<protein>
    <submittedName>
        <fullName evidence="7">Transporter, major facilitator family protein</fullName>
    </submittedName>
</protein>
<feature type="transmembrane region" description="Helical" evidence="5">
    <location>
        <begin position="159"/>
        <end position="183"/>
    </location>
</feature>
<dbReference type="InterPro" id="IPR011701">
    <property type="entry name" value="MFS"/>
</dbReference>
<dbReference type="HOGENOM" id="CLU_001265_46_4_6"/>
<dbReference type="PROSITE" id="PS50850">
    <property type="entry name" value="MFS"/>
    <property type="match status" value="1"/>
</dbReference>